<evidence type="ECO:0000256" key="3">
    <source>
        <dbReference type="ARBA" id="ARBA00022679"/>
    </source>
</evidence>
<name>A0A9X2T7I5_9HYPH</name>
<dbReference type="GO" id="GO:0016740">
    <property type="term" value="F:transferase activity"/>
    <property type="evidence" value="ECO:0007669"/>
    <property type="project" value="UniProtKB-KW"/>
</dbReference>
<dbReference type="GO" id="GO:0071555">
    <property type="term" value="P:cell wall organization"/>
    <property type="evidence" value="ECO:0007669"/>
    <property type="project" value="UniProtKB-UniRule"/>
</dbReference>
<organism evidence="11 12">
    <name type="scientific">Ancylobacter mangrovi</name>
    <dbReference type="NCBI Taxonomy" id="2972472"/>
    <lineage>
        <taxon>Bacteria</taxon>
        <taxon>Pseudomonadati</taxon>
        <taxon>Pseudomonadota</taxon>
        <taxon>Alphaproteobacteria</taxon>
        <taxon>Hyphomicrobiales</taxon>
        <taxon>Xanthobacteraceae</taxon>
        <taxon>Ancylobacter</taxon>
    </lineage>
</organism>
<reference evidence="11" key="1">
    <citation type="submission" date="2022-08" db="EMBL/GenBank/DDBJ databases">
        <authorList>
            <person name="Li F."/>
        </authorList>
    </citation>
    <scope>NUCLEOTIDE SEQUENCE</scope>
    <source>
        <strain evidence="11">MQZ15Z-1</strain>
    </source>
</reference>
<evidence type="ECO:0000256" key="9">
    <source>
        <dbReference type="SAM" id="SignalP"/>
    </source>
</evidence>
<evidence type="ECO:0000256" key="6">
    <source>
        <dbReference type="ARBA" id="ARBA00023316"/>
    </source>
</evidence>
<feature type="active site" description="Proton donor/acceptor" evidence="7">
    <location>
        <position position="584"/>
    </location>
</feature>
<keyword evidence="12" id="KW-1185">Reference proteome</keyword>
<feature type="region of interest" description="Disordered" evidence="8">
    <location>
        <begin position="353"/>
        <end position="375"/>
    </location>
</feature>
<dbReference type="InterPro" id="IPR002477">
    <property type="entry name" value="Peptidoglycan-bd-like"/>
</dbReference>
<dbReference type="InterPro" id="IPR038063">
    <property type="entry name" value="Transpep_catalytic_dom"/>
</dbReference>
<comment type="pathway">
    <text evidence="1 7">Cell wall biogenesis; peptidoglycan biosynthesis.</text>
</comment>
<gene>
    <name evidence="11" type="ORF">NVS89_20770</name>
</gene>
<feature type="region of interest" description="Disordered" evidence="8">
    <location>
        <begin position="65"/>
        <end position="187"/>
    </location>
</feature>
<dbReference type="SUPFAM" id="SSF47090">
    <property type="entry name" value="PGBD-like"/>
    <property type="match status" value="1"/>
</dbReference>
<proteinExistence type="inferred from homology"/>
<evidence type="ECO:0000313" key="12">
    <source>
        <dbReference type="Proteomes" id="UP001151088"/>
    </source>
</evidence>
<dbReference type="InterPro" id="IPR036366">
    <property type="entry name" value="PGBDSf"/>
</dbReference>
<feature type="chain" id="PRO_5040965485" evidence="9">
    <location>
        <begin position="36"/>
        <end position="700"/>
    </location>
</feature>
<dbReference type="InterPro" id="IPR005490">
    <property type="entry name" value="LD_TPept_cat_dom"/>
</dbReference>
<dbReference type="Proteomes" id="UP001151088">
    <property type="component" value="Unassembled WGS sequence"/>
</dbReference>
<evidence type="ECO:0000256" key="4">
    <source>
        <dbReference type="ARBA" id="ARBA00022960"/>
    </source>
</evidence>
<dbReference type="CDD" id="cd16913">
    <property type="entry name" value="YkuD_like"/>
    <property type="match status" value="1"/>
</dbReference>
<dbReference type="Pfam" id="PF03734">
    <property type="entry name" value="YkuD"/>
    <property type="match status" value="1"/>
</dbReference>
<evidence type="ECO:0000256" key="8">
    <source>
        <dbReference type="SAM" id="MobiDB-lite"/>
    </source>
</evidence>
<dbReference type="InterPro" id="IPR052905">
    <property type="entry name" value="LD-transpeptidase_YkuD-like"/>
</dbReference>
<dbReference type="PANTHER" id="PTHR41533:SF2">
    <property type="entry name" value="BLR7131 PROTEIN"/>
    <property type="match status" value="1"/>
</dbReference>
<sequence length="700" mass="74235">MRRNGRYLTGGACALAVSVAAGLAVALAHPLPAWAQEFSGAPIAVDPAGNGTGDAVAAFDPAASGMQDTGQGASLLASPGDEPAPFDMNEHRRPAVRQRTAALSAPPEMVPPAEPAAAVSNTPAAPASEGMTPATPSVGNGAPGTGAATPGSTTPDVATPAAPTPGAVTPGATPAAPTPATAEQPQAPGQMVPTYLSDLLSSQAGHYVARENERQALVDFYTARDYRPAFTAGSGLSPLGKAAVAAFAGSFADGLNPADYVAPALTPDAPDAAVAEAELRLAGAALLYARHVQSGRFDPKRISDNIGPSPTVPDPAAVLAQLAGSPDPRATFASFAPQYDEYRLLKRQLARLEKSGPALPPPTVPSGPLLRPGDSDPRVPVLRERLGIGGAPEDTTYDDLLVEAVRDFQSMAGQKVDGIVGRDTLSALNENSAPQVADVIANMERWRWLPHDVAPAYVMVNIPEFMVRVVVNEQTVHETRVVVGKPQNQTPLLTQDMEYVVFNPSWHVPPGIIRKEMLPALRANPYALERQGIDVVRNGRIIDPGTVDWSRGTQGYSFRQPPGERNALGRMKFMFPNKYAVYLHDTPSRSLFSRDYRAYSHGCVRVYEPLKFAEVIFGLGLPNDGWGEQRISRLIGGNEKYLNLKQHIQVNLVYFTNFVDASGRLVARDDLYGINQATKTILGLDGTSRVADRRGVISAR</sequence>
<dbReference type="AlphaFoldDB" id="A0A9X2T7I5"/>
<protein>
    <submittedName>
        <fullName evidence="11">L,D-transpeptidase family protein</fullName>
    </submittedName>
</protein>
<dbReference type="GO" id="GO:0009252">
    <property type="term" value="P:peptidoglycan biosynthetic process"/>
    <property type="evidence" value="ECO:0007669"/>
    <property type="project" value="UniProtKB-KW"/>
</dbReference>
<feature type="compositionally biased region" description="Low complexity" evidence="8">
    <location>
        <begin position="145"/>
        <end position="187"/>
    </location>
</feature>
<evidence type="ECO:0000256" key="1">
    <source>
        <dbReference type="ARBA" id="ARBA00004752"/>
    </source>
</evidence>
<dbReference type="Pfam" id="PF01471">
    <property type="entry name" value="PG_binding_1"/>
    <property type="match status" value="1"/>
</dbReference>
<keyword evidence="4 7" id="KW-0133">Cell shape</keyword>
<dbReference type="GO" id="GO:0008360">
    <property type="term" value="P:regulation of cell shape"/>
    <property type="evidence" value="ECO:0007669"/>
    <property type="project" value="UniProtKB-UniRule"/>
</dbReference>
<feature type="signal peptide" evidence="9">
    <location>
        <begin position="1"/>
        <end position="35"/>
    </location>
</feature>
<feature type="active site" description="Nucleophile" evidence="7">
    <location>
        <position position="603"/>
    </location>
</feature>
<dbReference type="SUPFAM" id="SSF141523">
    <property type="entry name" value="L,D-transpeptidase catalytic domain-like"/>
    <property type="match status" value="1"/>
</dbReference>
<evidence type="ECO:0000256" key="7">
    <source>
        <dbReference type="PROSITE-ProRule" id="PRU01373"/>
    </source>
</evidence>
<dbReference type="GO" id="GO:0004180">
    <property type="term" value="F:carboxypeptidase activity"/>
    <property type="evidence" value="ECO:0007669"/>
    <property type="project" value="UniProtKB-ARBA"/>
</dbReference>
<dbReference type="Gene3D" id="1.10.101.10">
    <property type="entry name" value="PGBD-like superfamily/PGBD"/>
    <property type="match status" value="1"/>
</dbReference>
<dbReference type="Gene3D" id="2.40.440.10">
    <property type="entry name" value="L,D-transpeptidase catalytic domain-like"/>
    <property type="match status" value="1"/>
</dbReference>
<evidence type="ECO:0000313" key="11">
    <source>
        <dbReference type="EMBL" id="MCS0497529.1"/>
    </source>
</evidence>
<dbReference type="EMBL" id="JANTHZ010000013">
    <property type="protein sequence ID" value="MCS0497529.1"/>
    <property type="molecule type" value="Genomic_DNA"/>
</dbReference>
<dbReference type="RefSeq" id="WP_258734684.1">
    <property type="nucleotide sequence ID" value="NZ_JANTHZ010000013.1"/>
</dbReference>
<keyword evidence="9" id="KW-0732">Signal</keyword>
<keyword evidence="6 7" id="KW-0961">Cell wall biogenesis/degradation</keyword>
<comment type="caution">
    <text evidence="11">The sequence shown here is derived from an EMBL/GenBank/DDBJ whole genome shotgun (WGS) entry which is preliminary data.</text>
</comment>
<comment type="similarity">
    <text evidence="2">Belongs to the YkuD family.</text>
</comment>
<evidence type="ECO:0000256" key="2">
    <source>
        <dbReference type="ARBA" id="ARBA00005992"/>
    </source>
</evidence>
<feature type="domain" description="L,D-TPase catalytic" evidence="10">
    <location>
        <begin position="456"/>
        <end position="634"/>
    </location>
</feature>
<dbReference type="InterPro" id="IPR045380">
    <property type="entry name" value="LD_TPept_scaffold_dom"/>
</dbReference>
<evidence type="ECO:0000259" key="10">
    <source>
        <dbReference type="PROSITE" id="PS52029"/>
    </source>
</evidence>
<feature type="compositionally biased region" description="Low complexity" evidence="8">
    <location>
        <begin position="115"/>
        <end position="127"/>
    </location>
</feature>
<evidence type="ECO:0000256" key="5">
    <source>
        <dbReference type="ARBA" id="ARBA00022984"/>
    </source>
</evidence>
<dbReference type="InterPro" id="IPR036365">
    <property type="entry name" value="PGBD-like_sf"/>
</dbReference>
<accession>A0A9X2T7I5</accession>
<dbReference type="PANTHER" id="PTHR41533">
    <property type="entry name" value="L,D-TRANSPEPTIDASE HI_1667-RELATED"/>
    <property type="match status" value="1"/>
</dbReference>
<dbReference type="Pfam" id="PF20142">
    <property type="entry name" value="Scaffold"/>
    <property type="match status" value="1"/>
</dbReference>
<keyword evidence="5 7" id="KW-0573">Peptidoglycan synthesis</keyword>
<keyword evidence="3" id="KW-0808">Transferase</keyword>
<dbReference type="PROSITE" id="PS52029">
    <property type="entry name" value="LD_TPASE"/>
    <property type="match status" value="1"/>
</dbReference>